<dbReference type="InterPro" id="IPR041492">
    <property type="entry name" value="HAD_2"/>
</dbReference>
<keyword evidence="4" id="KW-0460">Magnesium</keyword>
<dbReference type="NCBIfam" id="TIGR01509">
    <property type="entry name" value="HAD-SF-IA-v3"/>
    <property type="match status" value="1"/>
</dbReference>
<keyword evidence="7" id="KW-1185">Reference proteome</keyword>
<gene>
    <name evidence="6" type="ORF">SAMN05421780_10847</name>
</gene>
<dbReference type="Gene3D" id="1.10.150.240">
    <property type="entry name" value="Putative phosphatase, domain 2"/>
    <property type="match status" value="1"/>
</dbReference>
<dbReference type="NCBIfam" id="TIGR01549">
    <property type="entry name" value="HAD-SF-IA-v1"/>
    <property type="match status" value="1"/>
</dbReference>
<dbReference type="EMBL" id="FOLE01000008">
    <property type="protein sequence ID" value="SFC67695.1"/>
    <property type="molecule type" value="Genomic_DNA"/>
</dbReference>
<name>A0A1I1L413_9BACT</name>
<dbReference type="InterPro" id="IPR006439">
    <property type="entry name" value="HAD-SF_hydro_IA"/>
</dbReference>
<dbReference type="PANTHER" id="PTHR46193:SF18">
    <property type="entry name" value="HEXITOL PHOSPHATASE B"/>
    <property type="match status" value="1"/>
</dbReference>
<dbReference type="InterPro" id="IPR023198">
    <property type="entry name" value="PGP-like_dom2"/>
</dbReference>
<dbReference type="SFLD" id="SFLDS00003">
    <property type="entry name" value="Haloacid_Dehalogenase"/>
    <property type="match status" value="1"/>
</dbReference>
<dbReference type="InterPro" id="IPR036412">
    <property type="entry name" value="HAD-like_sf"/>
</dbReference>
<dbReference type="PRINTS" id="PR00413">
    <property type="entry name" value="HADHALOGNASE"/>
</dbReference>
<dbReference type="AlphaFoldDB" id="A0A1I1L413"/>
<accession>A0A1I1L413</accession>
<dbReference type="GO" id="GO:0046872">
    <property type="term" value="F:metal ion binding"/>
    <property type="evidence" value="ECO:0007669"/>
    <property type="project" value="UniProtKB-KW"/>
</dbReference>
<dbReference type="PANTHER" id="PTHR46193">
    <property type="entry name" value="6-PHOSPHOGLUCONATE PHOSPHATASE"/>
    <property type="match status" value="1"/>
</dbReference>
<dbReference type="STRING" id="927664.SAMN05421780_10847"/>
<dbReference type="OrthoDB" id="9797743at2"/>
<evidence type="ECO:0008006" key="8">
    <source>
        <dbReference type="Google" id="ProtNLM"/>
    </source>
</evidence>
<dbReference type="SFLD" id="SFLDG01129">
    <property type="entry name" value="C1.5:_HAD__Beta-PGM__Phosphata"/>
    <property type="match status" value="1"/>
</dbReference>
<dbReference type="InterPro" id="IPR023214">
    <property type="entry name" value="HAD_sf"/>
</dbReference>
<dbReference type="InterPro" id="IPR051600">
    <property type="entry name" value="Beta-PGM-like"/>
</dbReference>
<comment type="similarity">
    <text evidence="2">Belongs to the HAD-like hydrolase superfamily. CbbY/CbbZ/Gph/YieH family.</text>
</comment>
<dbReference type="RefSeq" id="WP_091513766.1">
    <property type="nucleotide sequence ID" value="NZ_FOLE01000008.1"/>
</dbReference>
<evidence type="ECO:0000256" key="5">
    <source>
        <dbReference type="ARBA" id="ARBA00023277"/>
    </source>
</evidence>
<evidence type="ECO:0000256" key="2">
    <source>
        <dbReference type="ARBA" id="ARBA00006171"/>
    </source>
</evidence>
<keyword evidence="5" id="KW-0119">Carbohydrate metabolism</keyword>
<evidence type="ECO:0000256" key="1">
    <source>
        <dbReference type="ARBA" id="ARBA00001946"/>
    </source>
</evidence>
<reference evidence="6 7" key="1">
    <citation type="submission" date="2016-10" db="EMBL/GenBank/DDBJ databases">
        <authorList>
            <person name="de Groot N.N."/>
        </authorList>
    </citation>
    <scope>NUCLEOTIDE SEQUENCE [LARGE SCALE GENOMIC DNA]</scope>
    <source>
        <strain evidence="6 7">DSM 6793</strain>
    </source>
</reference>
<dbReference type="GO" id="GO:0003824">
    <property type="term" value="F:catalytic activity"/>
    <property type="evidence" value="ECO:0007669"/>
    <property type="project" value="UniProtKB-ARBA"/>
</dbReference>
<dbReference type="SUPFAM" id="SSF56784">
    <property type="entry name" value="HAD-like"/>
    <property type="match status" value="1"/>
</dbReference>
<organism evidence="6 7">
    <name type="scientific">Flexibacter flexilis DSM 6793</name>
    <dbReference type="NCBI Taxonomy" id="927664"/>
    <lineage>
        <taxon>Bacteria</taxon>
        <taxon>Pseudomonadati</taxon>
        <taxon>Bacteroidota</taxon>
        <taxon>Cytophagia</taxon>
        <taxon>Cytophagales</taxon>
        <taxon>Flexibacteraceae</taxon>
        <taxon>Flexibacter</taxon>
    </lineage>
</organism>
<protein>
    <recommendedName>
        <fullName evidence="8">Haloacid dehalogenase superfamily, subfamily IA, variant 3 with third motif having DD or ED/beta-phosphoglucomutase family hydrolase</fullName>
    </recommendedName>
</protein>
<keyword evidence="3" id="KW-0479">Metal-binding</keyword>
<evidence type="ECO:0000313" key="7">
    <source>
        <dbReference type="Proteomes" id="UP000199514"/>
    </source>
</evidence>
<evidence type="ECO:0000256" key="3">
    <source>
        <dbReference type="ARBA" id="ARBA00022723"/>
    </source>
</evidence>
<sequence>MKVKAFIFDMDGTLINNISYHQKAWLAFLAKYGIELAPHEFHAQNHGTQDELIRHFFGQDLDYPKVQALGNEKEALYRELYRPAMEPLKGLPQLLDALKAQQIRIALATMGGADNIDFVLDTLQIRPYFEVIVGGHQVRHGKPHPEVYQKALKALGLEPSEAIALEDSRGGIVSANGAGLPVVGITTSHTPDELRQWGAIHTVAHYENFPTKSFL</sequence>
<evidence type="ECO:0000313" key="6">
    <source>
        <dbReference type="EMBL" id="SFC67695.1"/>
    </source>
</evidence>
<dbReference type="Proteomes" id="UP000199514">
    <property type="component" value="Unassembled WGS sequence"/>
</dbReference>
<evidence type="ECO:0000256" key="4">
    <source>
        <dbReference type="ARBA" id="ARBA00022842"/>
    </source>
</evidence>
<dbReference type="Gene3D" id="3.40.50.1000">
    <property type="entry name" value="HAD superfamily/HAD-like"/>
    <property type="match status" value="1"/>
</dbReference>
<proteinExistence type="inferred from homology"/>
<dbReference type="SFLD" id="SFLDG01135">
    <property type="entry name" value="C1.5.6:_HAD__Beta-PGM__Phospha"/>
    <property type="match status" value="1"/>
</dbReference>
<dbReference type="Pfam" id="PF13419">
    <property type="entry name" value="HAD_2"/>
    <property type="match status" value="1"/>
</dbReference>
<comment type="cofactor">
    <cofactor evidence="1">
        <name>Mg(2+)</name>
        <dbReference type="ChEBI" id="CHEBI:18420"/>
    </cofactor>
</comment>